<dbReference type="AlphaFoldDB" id="A0A9J2NZ20"/>
<dbReference type="Proteomes" id="UP000036681">
    <property type="component" value="Unplaced"/>
</dbReference>
<reference evidence="2" key="1">
    <citation type="submission" date="2023-03" db="UniProtKB">
        <authorList>
            <consortium name="WormBaseParasite"/>
        </authorList>
    </citation>
    <scope>IDENTIFICATION</scope>
</reference>
<accession>A0A9J2NZ20</accession>
<protein>
    <submittedName>
        <fullName evidence="2">Uncharacterized protein</fullName>
    </submittedName>
</protein>
<sequence length="168" mass="18645">MPAGTHTRPPSSYKHERLRTTRFYMSSSNLLGLQKKKACYRTKLHKYAYSAFGSVYSQTDGILSVEETEAHTTPQIFSKSENTCSSSSGVKSLTIPNMARTSSTFFPVIMPATFIANICINASISRKFAALNTLSPQNGNSIQNLINLYGVALLTVKINEHKYQRLVL</sequence>
<proteinExistence type="predicted"/>
<keyword evidence="1" id="KW-1185">Reference proteome</keyword>
<dbReference type="WBParaSite" id="ALUE_0000278601-mRNA-1">
    <property type="protein sequence ID" value="ALUE_0000278601-mRNA-1"/>
    <property type="gene ID" value="ALUE_0000278601"/>
</dbReference>
<organism evidence="1 2">
    <name type="scientific">Ascaris lumbricoides</name>
    <name type="common">Giant roundworm</name>
    <dbReference type="NCBI Taxonomy" id="6252"/>
    <lineage>
        <taxon>Eukaryota</taxon>
        <taxon>Metazoa</taxon>
        <taxon>Ecdysozoa</taxon>
        <taxon>Nematoda</taxon>
        <taxon>Chromadorea</taxon>
        <taxon>Rhabditida</taxon>
        <taxon>Spirurina</taxon>
        <taxon>Ascaridomorpha</taxon>
        <taxon>Ascaridoidea</taxon>
        <taxon>Ascarididae</taxon>
        <taxon>Ascaris</taxon>
    </lineage>
</organism>
<evidence type="ECO:0000313" key="1">
    <source>
        <dbReference type="Proteomes" id="UP000036681"/>
    </source>
</evidence>
<evidence type="ECO:0000313" key="2">
    <source>
        <dbReference type="WBParaSite" id="ALUE_0000278601-mRNA-1"/>
    </source>
</evidence>
<name>A0A9J2NZ20_ASCLU</name>